<dbReference type="AlphaFoldDB" id="A0A6N7V2S9"/>
<evidence type="ECO:0000313" key="2">
    <source>
        <dbReference type="Proteomes" id="UP000434409"/>
    </source>
</evidence>
<sequence>MKDEEIARLQKLLDKDICHCHLETGKDNLYIRTEVFHGADSALVEIAEKHTYITRIERTGTDTVSGTAPSS</sequence>
<dbReference type="Proteomes" id="UP000434409">
    <property type="component" value="Unassembled WGS sequence"/>
</dbReference>
<keyword evidence="2" id="KW-1185">Reference proteome</keyword>
<protein>
    <submittedName>
        <fullName evidence="1">Uncharacterized protein</fullName>
    </submittedName>
</protein>
<organism evidence="1 2">
    <name type="scientific">Suipraeoptans intestinalis</name>
    <dbReference type="NCBI Taxonomy" id="2606628"/>
    <lineage>
        <taxon>Bacteria</taxon>
        <taxon>Bacillati</taxon>
        <taxon>Bacillota</taxon>
        <taxon>Clostridia</taxon>
        <taxon>Lachnospirales</taxon>
        <taxon>Lachnospiraceae</taxon>
        <taxon>Suipraeoptans</taxon>
    </lineage>
</organism>
<gene>
    <name evidence="1" type="ORF">FYJ34_11560</name>
</gene>
<dbReference type="RefSeq" id="WP_154478932.1">
    <property type="nucleotide sequence ID" value="NZ_VULY01000025.1"/>
</dbReference>
<name>A0A6N7V2S9_9FIRM</name>
<comment type="caution">
    <text evidence="1">The sequence shown here is derived from an EMBL/GenBank/DDBJ whole genome shotgun (WGS) entry which is preliminary data.</text>
</comment>
<dbReference type="EMBL" id="VULY01000025">
    <property type="protein sequence ID" value="MSR94865.1"/>
    <property type="molecule type" value="Genomic_DNA"/>
</dbReference>
<evidence type="ECO:0000313" key="1">
    <source>
        <dbReference type="EMBL" id="MSR94865.1"/>
    </source>
</evidence>
<accession>A0A6N7V2S9</accession>
<reference evidence="1 2" key="1">
    <citation type="submission" date="2019-08" db="EMBL/GenBank/DDBJ databases">
        <title>In-depth cultivation of the pig gut microbiome towards novel bacterial diversity and tailored functional studies.</title>
        <authorList>
            <person name="Wylensek D."/>
            <person name="Hitch T.C.A."/>
            <person name="Clavel T."/>
        </authorList>
    </citation>
    <scope>NUCLEOTIDE SEQUENCE [LARGE SCALE GENOMIC DNA]</scope>
    <source>
        <strain evidence="1 2">68-1-5</strain>
    </source>
</reference>
<proteinExistence type="predicted"/>